<dbReference type="EMBL" id="JASCZI010149854">
    <property type="protein sequence ID" value="MED6167158.1"/>
    <property type="molecule type" value="Genomic_DNA"/>
</dbReference>
<feature type="compositionally biased region" description="Basic and acidic residues" evidence="1">
    <location>
        <begin position="54"/>
        <end position="65"/>
    </location>
</feature>
<protein>
    <submittedName>
        <fullName evidence="2">Uncharacterized protein</fullName>
    </submittedName>
</protein>
<evidence type="ECO:0000313" key="3">
    <source>
        <dbReference type="Proteomes" id="UP001341840"/>
    </source>
</evidence>
<proteinExistence type="predicted"/>
<feature type="region of interest" description="Disordered" evidence="1">
    <location>
        <begin position="1"/>
        <end position="65"/>
    </location>
</feature>
<feature type="non-terminal residue" evidence="2">
    <location>
        <position position="65"/>
    </location>
</feature>
<accession>A0ABU6V4A0</accession>
<organism evidence="2 3">
    <name type="scientific">Stylosanthes scabra</name>
    <dbReference type="NCBI Taxonomy" id="79078"/>
    <lineage>
        <taxon>Eukaryota</taxon>
        <taxon>Viridiplantae</taxon>
        <taxon>Streptophyta</taxon>
        <taxon>Embryophyta</taxon>
        <taxon>Tracheophyta</taxon>
        <taxon>Spermatophyta</taxon>
        <taxon>Magnoliopsida</taxon>
        <taxon>eudicotyledons</taxon>
        <taxon>Gunneridae</taxon>
        <taxon>Pentapetalae</taxon>
        <taxon>rosids</taxon>
        <taxon>fabids</taxon>
        <taxon>Fabales</taxon>
        <taxon>Fabaceae</taxon>
        <taxon>Papilionoideae</taxon>
        <taxon>50 kb inversion clade</taxon>
        <taxon>dalbergioids sensu lato</taxon>
        <taxon>Dalbergieae</taxon>
        <taxon>Pterocarpus clade</taxon>
        <taxon>Stylosanthes</taxon>
    </lineage>
</organism>
<gene>
    <name evidence="2" type="ORF">PIB30_116554</name>
</gene>
<sequence>MEHKNRRRYTRAQTLDPTREEGSVEPFLALGGEPANNHDPHATHPPTRSAKTATPDEPRPARQGG</sequence>
<reference evidence="2 3" key="1">
    <citation type="journal article" date="2023" name="Plants (Basel)">
        <title>Bridging the Gap: Combining Genomics and Transcriptomics Approaches to Understand Stylosanthes scabra, an Orphan Legume from the Brazilian Caatinga.</title>
        <authorList>
            <person name="Ferreira-Neto J.R.C."/>
            <person name="da Silva M.D."/>
            <person name="Binneck E."/>
            <person name="de Melo N.F."/>
            <person name="da Silva R.H."/>
            <person name="de Melo A.L.T.M."/>
            <person name="Pandolfi V."/>
            <person name="Bustamante F.O."/>
            <person name="Brasileiro-Vidal A.C."/>
            <person name="Benko-Iseppon A.M."/>
        </authorList>
    </citation>
    <scope>NUCLEOTIDE SEQUENCE [LARGE SCALE GENOMIC DNA]</scope>
    <source>
        <tissue evidence="2">Leaves</tissue>
    </source>
</reference>
<keyword evidence="3" id="KW-1185">Reference proteome</keyword>
<name>A0ABU6V4A0_9FABA</name>
<evidence type="ECO:0000313" key="2">
    <source>
        <dbReference type="EMBL" id="MED6167158.1"/>
    </source>
</evidence>
<evidence type="ECO:0000256" key="1">
    <source>
        <dbReference type="SAM" id="MobiDB-lite"/>
    </source>
</evidence>
<feature type="compositionally biased region" description="Basic residues" evidence="1">
    <location>
        <begin position="1"/>
        <end position="10"/>
    </location>
</feature>
<comment type="caution">
    <text evidence="2">The sequence shown here is derived from an EMBL/GenBank/DDBJ whole genome shotgun (WGS) entry which is preliminary data.</text>
</comment>
<dbReference type="Proteomes" id="UP001341840">
    <property type="component" value="Unassembled WGS sequence"/>
</dbReference>